<feature type="region of interest" description="Disordered" evidence="3">
    <location>
        <begin position="1"/>
        <end position="56"/>
    </location>
</feature>
<dbReference type="Proteomes" id="UP000242180">
    <property type="component" value="Unassembled WGS sequence"/>
</dbReference>
<dbReference type="GO" id="GO:0005778">
    <property type="term" value="C:peroxisomal membrane"/>
    <property type="evidence" value="ECO:0007669"/>
    <property type="project" value="TreeGrafter"/>
</dbReference>
<sequence length="348" mass="39260">MSFPQLAGGGGADCGPANPMAGLMKQFQQDRSLQQDRFVGSPRAESSKAGFRTGTNRVSTADRQFADEFMGDELSSPRQRQYAAFEFSGLTRELENIQEPHSPAHVQHHQHHPAIAGPAAPDWAADFMGQKAAHMSPQQQPDFEEFENIYRQQHHIPGPSAPRHLQPGQLGVGYRQFNNYHTPLQMNQTGPQVFEQAFDHAKDGGVDWEKEFAAQEQVNVPSEVKEEEQKQRPQTDEEKDALARTAARFLIASMRITTLERGWTEDFDMTHNHGESTSARPPAAGWANQFSREANTAMGEAEAKELFGKGSEMEDWVQQYQENIAHMKNAQDSQWDNMQKDWERVQPD</sequence>
<comment type="caution">
    <text evidence="4">The sequence shown here is derived from an EMBL/GenBank/DDBJ whole genome shotgun (WGS) entry which is preliminary data.</text>
</comment>
<dbReference type="OrthoDB" id="10006023at2759"/>
<reference evidence="4 5" key="1">
    <citation type="submission" date="2016-07" db="EMBL/GenBank/DDBJ databases">
        <title>Pervasive Adenine N6-methylation of Active Genes in Fungi.</title>
        <authorList>
            <consortium name="DOE Joint Genome Institute"/>
            <person name="Mondo S.J."/>
            <person name="Dannebaum R.O."/>
            <person name="Kuo R.C."/>
            <person name="Labutti K."/>
            <person name="Haridas S."/>
            <person name="Kuo A."/>
            <person name="Salamov A."/>
            <person name="Ahrendt S.R."/>
            <person name="Lipzen A."/>
            <person name="Sullivan W."/>
            <person name="Andreopoulos W.B."/>
            <person name="Clum A."/>
            <person name="Lindquist E."/>
            <person name="Daum C."/>
            <person name="Ramamoorthy G.K."/>
            <person name="Gryganskyi A."/>
            <person name="Culley D."/>
            <person name="Magnuson J.K."/>
            <person name="James T.Y."/>
            <person name="O'Malley M.A."/>
            <person name="Stajich J.E."/>
            <person name="Spatafora J.W."/>
            <person name="Visel A."/>
            <person name="Grigoriev I.V."/>
        </authorList>
    </citation>
    <scope>NUCLEOTIDE SEQUENCE [LARGE SCALE GENOMIC DNA]</scope>
    <source>
        <strain evidence="4 5">NRRL 2496</strain>
    </source>
</reference>
<feature type="non-terminal residue" evidence="4">
    <location>
        <position position="348"/>
    </location>
</feature>
<proteinExistence type="predicted"/>
<evidence type="ECO:0000313" key="4">
    <source>
        <dbReference type="EMBL" id="ORY88530.1"/>
    </source>
</evidence>
<dbReference type="InterPro" id="IPR024111">
    <property type="entry name" value="PEX5/PEX5L"/>
</dbReference>
<keyword evidence="5" id="KW-1185">Reference proteome</keyword>
<dbReference type="STRING" id="13706.A0A1X2GYT0"/>
<evidence type="ECO:0000256" key="2">
    <source>
        <dbReference type="ARBA" id="ARBA00022803"/>
    </source>
</evidence>
<evidence type="ECO:0000256" key="3">
    <source>
        <dbReference type="SAM" id="MobiDB-lite"/>
    </source>
</evidence>
<dbReference type="GO" id="GO:0005052">
    <property type="term" value="F:peroxisome matrix targeting signal-1 binding"/>
    <property type="evidence" value="ECO:0007669"/>
    <property type="project" value="TreeGrafter"/>
</dbReference>
<gene>
    <name evidence="4" type="ORF">BCR43DRAFT_519496</name>
</gene>
<dbReference type="PANTHER" id="PTHR10130:SF0">
    <property type="entry name" value="GH08708P"/>
    <property type="match status" value="1"/>
</dbReference>
<accession>A0A1X2GYT0</accession>
<evidence type="ECO:0000313" key="5">
    <source>
        <dbReference type="Proteomes" id="UP000242180"/>
    </source>
</evidence>
<dbReference type="GO" id="GO:0005829">
    <property type="term" value="C:cytosol"/>
    <property type="evidence" value="ECO:0007669"/>
    <property type="project" value="TreeGrafter"/>
</dbReference>
<keyword evidence="1" id="KW-0677">Repeat</keyword>
<feature type="region of interest" description="Disordered" evidence="3">
    <location>
        <begin position="219"/>
        <end position="240"/>
    </location>
</feature>
<name>A0A1X2GYT0_SYNRA</name>
<dbReference type="GO" id="GO:0016560">
    <property type="term" value="P:protein import into peroxisome matrix, docking"/>
    <property type="evidence" value="ECO:0007669"/>
    <property type="project" value="TreeGrafter"/>
</dbReference>
<keyword evidence="2" id="KW-0802">TPR repeat</keyword>
<feature type="compositionally biased region" description="Basic and acidic residues" evidence="3">
    <location>
        <begin position="338"/>
        <end position="348"/>
    </location>
</feature>
<protein>
    <submittedName>
        <fullName evidence="4">Uncharacterized protein</fullName>
    </submittedName>
</protein>
<dbReference type="EMBL" id="MCGN01000034">
    <property type="protein sequence ID" value="ORY88530.1"/>
    <property type="molecule type" value="Genomic_DNA"/>
</dbReference>
<feature type="region of interest" description="Disordered" evidence="3">
    <location>
        <begin position="329"/>
        <end position="348"/>
    </location>
</feature>
<organism evidence="4 5">
    <name type="scientific">Syncephalastrum racemosum</name>
    <name type="common">Filamentous fungus</name>
    <dbReference type="NCBI Taxonomy" id="13706"/>
    <lineage>
        <taxon>Eukaryota</taxon>
        <taxon>Fungi</taxon>
        <taxon>Fungi incertae sedis</taxon>
        <taxon>Mucoromycota</taxon>
        <taxon>Mucoromycotina</taxon>
        <taxon>Mucoromycetes</taxon>
        <taxon>Mucorales</taxon>
        <taxon>Syncephalastraceae</taxon>
        <taxon>Syncephalastrum</taxon>
    </lineage>
</organism>
<dbReference type="AlphaFoldDB" id="A0A1X2GYT0"/>
<feature type="compositionally biased region" description="Basic and acidic residues" evidence="3">
    <location>
        <begin position="223"/>
        <end position="240"/>
    </location>
</feature>
<evidence type="ECO:0000256" key="1">
    <source>
        <dbReference type="ARBA" id="ARBA00022737"/>
    </source>
</evidence>
<dbReference type="PANTHER" id="PTHR10130">
    <property type="entry name" value="PEROXISOMAL TARGETING SIGNAL 1 RECEPTOR PEX5"/>
    <property type="match status" value="1"/>
</dbReference>
<dbReference type="InParanoid" id="A0A1X2GYT0"/>